<dbReference type="RefSeq" id="WP_147055057.1">
    <property type="nucleotide sequence ID" value="NZ_CP042437.1"/>
</dbReference>
<evidence type="ECO:0000256" key="3">
    <source>
        <dbReference type="ARBA" id="ARBA00022692"/>
    </source>
</evidence>
<keyword evidence="8" id="KW-1185">Reference proteome</keyword>
<dbReference type="EMBL" id="CP042437">
    <property type="protein sequence ID" value="QEC77403.1"/>
    <property type="molecule type" value="Genomic_DNA"/>
</dbReference>
<dbReference type="InterPro" id="IPR007156">
    <property type="entry name" value="MamQ_LemA"/>
</dbReference>
<proteinExistence type="inferred from homology"/>
<protein>
    <submittedName>
        <fullName evidence="7">LemA family protein</fullName>
    </submittedName>
</protein>
<keyword evidence="3" id="KW-0812">Transmembrane</keyword>
<evidence type="ECO:0000313" key="8">
    <source>
        <dbReference type="Proteomes" id="UP000321362"/>
    </source>
</evidence>
<evidence type="ECO:0000256" key="5">
    <source>
        <dbReference type="ARBA" id="ARBA00023136"/>
    </source>
</evidence>
<evidence type="ECO:0000256" key="6">
    <source>
        <dbReference type="SAM" id="SignalP"/>
    </source>
</evidence>
<dbReference type="PROSITE" id="PS51257">
    <property type="entry name" value="PROKAR_LIPOPROTEIN"/>
    <property type="match status" value="1"/>
</dbReference>
<dbReference type="KEGG" id="mgk:FSB76_16150"/>
<dbReference type="GO" id="GO:0016020">
    <property type="term" value="C:membrane"/>
    <property type="evidence" value="ECO:0007669"/>
    <property type="project" value="UniProtKB-SubCell"/>
</dbReference>
<accession>A0A5B8W144</accession>
<name>A0A5B8W144_9SPHI</name>
<evidence type="ECO:0000256" key="1">
    <source>
        <dbReference type="ARBA" id="ARBA00004167"/>
    </source>
</evidence>
<evidence type="ECO:0000256" key="4">
    <source>
        <dbReference type="ARBA" id="ARBA00022989"/>
    </source>
</evidence>
<evidence type="ECO:0000313" key="7">
    <source>
        <dbReference type="EMBL" id="QEC77403.1"/>
    </source>
</evidence>
<keyword evidence="6" id="KW-0732">Signal</keyword>
<keyword evidence="5" id="KW-0472">Membrane</keyword>
<comment type="subcellular location">
    <subcellularLocation>
        <location evidence="1">Membrane</location>
        <topology evidence="1">Single-pass membrane protein</topology>
    </subcellularLocation>
</comment>
<organism evidence="7 8">
    <name type="scientific">Mucilaginibacter ginsenosidivorax</name>
    <dbReference type="NCBI Taxonomy" id="862126"/>
    <lineage>
        <taxon>Bacteria</taxon>
        <taxon>Pseudomonadati</taxon>
        <taxon>Bacteroidota</taxon>
        <taxon>Sphingobacteriia</taxon>
        <taxon>Sphingobacteriales</taxon>
        <taxon>Sphingobacteriaceae</taxon>
        <taxon>Mucilaginibacter</taxon>
    </lineage>
</organism>
<dbReference type="AlphaFoldDB" id="A0A5B8W144"/>
<dbReference type="OrthoDB" id="9804152at2"/>
<feature type="chain" id="PRO_5022727667" evidence="6">
    <location>
        <begin position="22"/>
        <end position="193"/>
    </location>
</feature>
<dbReference type="Pfam" id="PF04011">
    <property type="entry name" value="LemA"/>
    <property type="match status" value="1"/>
</dbReference>
<feature type="signal peptide" evidence="6">
    <location>
        <begin position="1"/>
        <end position="21"/>
    </location>
</feature>
<sequence length="193" mass="21286">MKKLLSVILIAVAAMSLSSCSYNSMVKLDETVKAKWGTVQSDYQRRSDLIPNLVNTVKGAANFEKSTLTAVIEARAKATSVQVDPTKLTPESIKAFQSSQGELSSAIGRLLVVTEKYPDLKANENFRDLSVQLEGTENRINVSRKDFNDAVMEYNSKIRSFPANITAKMFGFSEKGYFTAEPGSEKAPKVEFN</sequence>
<dbReference type="Gene3D" id="1.20.1440.20">
    <property type="entry name" value="LemA-like domain"/>
    <property type="match status" value="1"/>
</dbReference>
<dbReference type="InterPro" id="IPR023353">
    <property type="entry name" value="LemA-like_dom_sf"/>
</dbReference>
<dbReference type="SUPFAM" id="SSF140478">
    <property type="entry name" value="LemA-like"/>
    <property type="match status" value="1"/>
</dbReference>
<keyword evidence="4" id="KW-1133">Transmembrane helix</keyword>
<dbReference type="PANTHER" id="PTHR34478">
    <property type="entry name" value="PROTEIN LEMA"/>
    <property type="match status" value="1"/>
</dbReference>
<comment type="similarity">
    <text evidence="2">Belongs to the LemA family.</text>
</comment>
<gene>
    <name evidence="7" type="ORF">FSB76_16150</name>
</gene>
<dbReference type="PANTHER" id="PTHR34478:SF2">
    <property type="entry name" value="MEMBRANE PROTEIN"/>
    <property type="match status" value="1"/>
</dbReference>
<dbReference type="Proteomes" id="UP000321362">
    <property type="component" value="Chromosome"/>
</dbReference>
<reference evidence="7 8" key="1">
    <citation type="journal article" date="2013" name="J. Microbiol.">
        <title>Mucilaginibacter ginsenosidivorax sp. nov., with ginsenoside converting activity isolated from sediment.</title>
        <authorList>
            <person name="Kim J.K."/>
            <person name="Choi T.E."/>
            <person name="Liu Q.M."/>
            <person name="Park H.Y."/>
            <person name="Yi T.H."/>
            <person name="Yoon M.H."/>
            <person name="Kim S.C."/>
            <person name="Im W.T."/>
        </authorList>
    </citation>
    <scope>NUCLEOTIDE SEQUENCE [LARGE SCALE GENOMIC DNA]</scope>
    <source>
        <strain evidence="7 8">KHI28</strain>
    </source>
</reference>
<evidence type="ECO:0000256" key="2">
    <source>
        <dbReference type="ARBA" id="ARBA00008854"/>
    </source>
</evidence>